<dbReference type="InterPro" id="IPR030386">
    <property type="entry name" value="G_GB1_RHD3_dom"/>
</dbReference>
<evidence type="ECO:0000313" key="7">
    <source>
        <dbReference type="EMBL" id="URD97823.1"/>
    </source>
</evidence>
<keyword evidence="1" id="KW-0547">Nucleotide-binding</keyword>
<dbReference type="SUPFAM" id="SSF52540">
    <property type="entry name" value="P-loop containing nucleoside triphosphate hydrolases"/>
    <property type="match status" value="1"/>
</dbReference>
<sequence>MGASSTVLGFWAPDPDHIRLRLAREGLEAIQDITTPVAAVAVIGPYRSGKSFLLNQLLSLPCNEGLWVWGVPVELVIDGLKVSVLYLDTEGFENVRKSNVYDDRIFALATLISSVLIYNLPETVREADISRLSFAVEIAEEFYGRSVFEELCYCQNPSLELILFIFSYLTTLGLLNFMELRMKGKEVAFEPAKLLWLIQRDYLRSSVQEMVNEGLRPVPNKSGDKNIDQVNKIRTSLARMANNISAFGLPQPHLRRTKLCDMKDTELDPLYVQNREQFKQFVASIIRPKIVQGKTLNGKEFIAFLKQTLDALNKGEIPSTGSVVEVFNKAILEHCLKLYSQGMSKLQLPVPENKLQLAHEVSKAEAKKQLDQQIFGRRNAEESLLKFNDEIKKVYENHIMANKYQSSKQCEASWSDCEDIMDRLLVLRLPSMTKFNASFNRCNQNFERDCVGVSKEMYALKMVKMLEKSRSLFFKEYSQRLTLSLLVLSITIPVVGHTLKWAIPVGILLCFMLLLWRFYNMDLVVHRQDGVLIPKYCSSRKDQIKQEIVGT</sequence>
<organism evidence="7 8">
    <name type="scientific">Musa troglodytarum</name>
    <name type="common">fe'i banana</name>
    <dbReference type="NCBI Taxonomy" id="320322"/>
    <lineage>
        <taxon>Eukaryota</taxon>
        <taxon>Viridiplantae</taxon>
        <taxon>Streptophyta</taxon>
        <taxon>Embryophyta</taxon>
        <taxon>Tracheophyta</taxon>
        <taxon>Spermatophyta</taxon>
        <taxon>Magnoliopsida</taxon>
        <taxon>Liliopsida</taxon>
        <taxon>Zingiberales</taxon>
        <taxon>Musaceae</taxon>
        <taxon>Musa</taxon>
    </lineage>
</organism>
<dbReference type="Pfam" id="PF02263">
    <property type="entry name" value="GBP"/>
    <property type="match status" value="1"/>
</dbReference>
<gene>
    <name evidence="7" type="ORF">MUK42_29034</name>
</gene>
<keyword evidence="3" id="KW-0342">GTP-binding</keyword>
<evidence type="ECO:0000256" key="3">
    <source>
        <dbReference type="ARBA" id="ARBA00023134"/>
    </source>
</evidence>
<accession>A0A9E7FL90</accession>
<evidence type="ECO:0000256" key="1">
    <source>
        <dbReference type="ARBA" id="ARBA00022741"/>
    </source>
</evidence>
<dbReference type="PROSITE" id="PS51715">
    <property type="entry name" value="G_GB1_RHD3"/>
    <property type="match status" value="1"/>
</dbReference>
<dbReference type="Gene3D" id="3.40.50.300">
    <property type="entry name" value="P-loop containing nucleotide triphosphate hydrolases"/>
    <property type="match status" value="1"/>
</dbReference>
<dbReference type="EMBL" id="CP097506">
    <property type="protein sequence ID" value="URD97823.1"/>
    <property type="molecule type" value="Genomic_DNA"/>
</dbReference>
<keyword evidence="5" id="KW-1133">Transmembrane helix</keyword>
<dbReference type="Proteomes" id="UP001055439">
    <property type="component" value="Chromosome 4"/>
</dbReference>
<evidence type="ECO:0000313" key="8">
    <source>
        <dbReference type="Proteomes" id="UP001055439"/>
    </source>
</evidence>
<keyword evidence="5" id="KW-0472">Membrane</keyword>
<evidence type="ECO:0000256" key="2">
    <source>
        <dbReference type="ARBA" id="ARBA00022801"/>
    </source>
</evidence>
<dbReference type="InterPro" id="IPR003191">
    <property type="entry name" value="Guanylate-bd/ATL_C"/>
</dbReference>
<name>A0A9E7FL90_9LILI</name>
<dbReference type="Pfam" id="PF02841">
    <property type="entry name" value="GBP_C"/>
    <property type="match status" value="1"/>
</dbReference>
<keyword evidence="8" id="KW-1185">Reference proteome</keyword>
<dbReference type="PANTHER" id="PTHR10751">
    <property type="entry name" value="GUANYLATE BINDING PROTEIN"/>
    <property type="match status" value="1"/>
</dbReference>
<reference evidence="7" key="1">
    <citation type="submission" date="2022-05" db="EMBL/GenBank/DDBJ databases">
        <title>The Musa troglodytarum L. genome provides insights into the mechanism of non-climacteric behaviour and enrichment of carotenoids.</title>
        <authorList>
            <person name="Wang J."/>
        </authorList>
    </citation>
    <scope>NUCLEOTIDE SEQUENCE</scope>
    <source>
        <tissue evidence="7">Leaf</tissue>
    </source>
</reference>
<dbReference type="Gene3D" id="1.20.1000.10">
    <property type="entry name" value="Guanylate-binding protein, C-terminal domain"/>
    <property type="match status" value="1"/>
</dbReference>
<evidence type="ECO:0000256" key="4">
    <source>
        <dbReference type="PROSITE-ProRule" id="PRU01052"/>
    </source>
</evidence>
<proteinExistence type="inferred from homology"/>
<keyword evidence="5" id="KW-0812">Transmembrane</keyword>
<dbReference type="AlphaFoldDB" id="A0A9E7FL90"/>
<feature type="domain" description="GB1/RHD3-type G" evidence="6">
    <location>
        <begin position="34"/>
        <end position="58"/>
    </location>
</feature>
<evidence type="ECO:0000256" key="5">
    <source>
        <dbReference type="SAM" id="Phobius"/>
    </source>
</evidence>
<dbReference type="FunFam" id="1.20.1000.10:FF:000002">
    <property type="entry name" value="Guanylate-binding family protein"/>
    <property type="match status" value="1"/>
</dbReference>
<dbReference type="OrthoDB" id="2135133at2759"/>
<dbReference type="SUPFAM" id="SSF48340">
    <property type="entry name" value="Interferon-induced guanylate-binding protein 1 (GBP1), C-terminal domain"/>
    <property type="match status" value="1"/>
</dbReference>
<dbReference type="InterPro" id="IPR027417">
    <property type="entry name" value="P-loop_NTPase"/>
</dbReference>
<dbReference type="InterPro" id="IPR015894">
    <property type="entry name" value="Guanylate-bd_N"/>
</dbReference>
<keyword evidence="2" id="KW-0378">Hydrolase</keyword>
<dbReference type="InterPro" id="IPR036543">
    <property type="entry name" value="Guanylate-bd_C_sf"/>
</dbReference>
<dbReference type="GO" id="GO:0005525">
    <property type="term" value="F:GTP binding"/>
    <property type="evidence" value="ECO:0007669"/>
    <property type="project" value="UniProtKB-KW"/>
</dbReference>
<protein>
    <submittedName>
        <fullName evidence="7">GTP binding protein</fullName>
    </submittedName>
</protein>
<feature type="transmembrane region" description="Helical" evidence="5">
    <location>
        <begin position="501"/>
        <end position="519"/>
    </location>
</feature>
<comment type="similarity">
    <text evidence="4">Belongs to the TRAFAC class dynamin-like GTPase superfamily. GB1/RHD3 GTPase family.</text>
</comment>
<dbReference type="GO" id="GO:0003924">
    <property type="term" value="F:GTPase activity"/>
    <property type="evidence" value="ECO:0007669"/>
    <property type="project" value="InterPro"/>
</dbReference>
<evidence type="ECO:0000259" key="6">
    <source>
        <dbReference type="PROSITE" id="PS51715"/>
    </source>
</evidence>